<dbReference type="AlphaFoldDB" id="A0AAW1SEM0"/>
<gene>
    <name evidence="1" type="ORF">WJX74_000413</name>
</gene>
<keyword evidence="2" id="KW-1185">Reference proteome</keyword>
<evidence type="ECO:0000313" key="2">
    <source>
        <dbReference type="Proteomes" id="UP001438707"/>
    </source>
</evidence>
<organism evidence="1 2">
    <name type="scientific">Apatococcus lobatus</name>
    <dbReference type="NCBI Taxonomy" id="904363"/>
    <lineage>
        <taxon>Eukaryota</taxon>
        <taxon>Viridiplantae</taxon>
        <taxon>Chlorophyta</taxon>
        <taxon>core chlorophytes</taxon>
        <taxon>Trebouxiophyceae</taxon>
        <taxon>Chlorellales</taxon>
        <taxon>Chlorellaceae</taxon>
        <taxon>Apatococcus</taxon>
    </lineage>
</organism>
<dbReference type="EMBL" id="JALJOS010000001">
    <property type="protein sequence ID" value="KAK9844282.1"/>
    <property type="molecule type" value="Genomic_DNA"/>
</dbReference>
<dbReference type="Proteomes" id="UP001438707">
    <property type="component" value="Unassembled WGS sequence"/>
</dbReference>
<name>A0AAW1SEM0_9CHLO</name>
<sequence length="244" mass="27089">MGSRSITRGHAFVRPGNDSLALALFPIYHAFRSTSNLRRVMHDIALEHKDLSRFDPLLMETLAEKTYAMSTEAQADEGRVRSDLGKLQGAVDRLNGLYKWRLVRDIAADWAPLVRYEFFEKEGERLGARPLYGSGKEDGLAEEFISNRLGLVTNQWKPRTTDVSMERWPLRGTDPALASGRPVQAHWVPARPPALLGDRGRGPGLLDPVRLAPTDNTAQITTGPERVVPGAPAEELRAGGMLLW</sequence>
<reference evidence="1 2" key="1">
    <citation type="journal article" date="2024" name="Nat. Commun.">
        <title>Phylogenomics reveals the evolutionary origins of lichenization in chlorophyte algae.</title>
        <authorList>
            <person name="Puginier C."/>
            <person name="Libourel C."/>
            <person name="Otte J."/>
            <person name="Skaloud P."/>
            <person name="Haon M."/>
            <person name="Grisel S."/>
            <person name="Petersen M."/>
            <person name="Berrin J.G."/>
            <person name="Delaux P.M."/>
            <person name="Dal Grande F."/>
            <person name="Keller J."/>
        </authorList>
    </citation>
    <scope>NUCLEOTIDE SEQUENCE [LARGE SCALE GENOMIC DNA]</scope>
    <source>
        <strain evidence="1 2">SAG 2145</strain>
    </source>
</reference>
<evidence type="ECO:0000313" key="1">
    <source>
        <dbReference type="EMBL" id="KAK9844282.1"/>
    </source>
</evidence>
<proteinExistence type="predicted"/>
<protein>
    <submittedName>
        <fullName evidence="1">Uncharacterized protein</fullName>
    </submittedName>
</protein>
<accession>A0AAW1SEM0</accession>
<comment type="caution">
    <text evidence="1">The sequence shown here is derived from an EMBL/GenBank/DDBJ whole genome shotgun (WGS) entry which is preliminary data.</text>
</comment>